<gene>
    <name evidence="1" type="ORF">PVE_R2G0541</name>
</gene>
<dbReference type="AlphaFoldDB" id="A0A1D3K8C2"/>
<dbReference type="Proteomes" id="UP000245431">
    <property type="component" value="Chromosome PVE_r2"/>
</dbReference>
<reference evidence="2" key="1">
    <citation type="submission" date="2016-07" db="EMBL/GenBank/DDBJ databases">
        <authorList>
            <person name="Florea S."/>
            <person name="Webb J.S."/>
            <person name="Jaromczyk J."/>
            <person name="Schardl C.L."/>
        </authorList>
    </citation>
    <scope>NUCLEOTIDE SEQUENCE [LARGE SCALE GENOMIC DNA]</scope>
    <source>
        <strain evidence="2">1YdBTEX2</strain>
    </source>
</reference>
<sequence>MKGEQKMVQEDRSALLNALSDEVKVPWEHNCAGEIFVAGESENETLRIGHFQGDAALAAYVVAMHNVTLAARVDPGV</sequence>
<evidence type="ECO:0000313" key="2">
    <source>
        <dbReference type="Proteomes" id="UP000245431"/>
    </source>
</evidence>
<protein>
    <submittedName>
        <fullName evidence="1">Uncharacterized protein</fullName>
    </submittedName>
</protein>
<evidence type="ECO:0000313" key="1">
    <source>
        <dbReference type="EMBL" id="SBW84567.1"/>
    </source>
</evidence>
<proteinExistence type="predicted"/>
<accession>A0A1D3K8C2</accession>
<organism evidence="1 2">
    <name type="scientific">Pseudomonas veronii 1YdBTEX2</name>
    <dbReference type="NCBI Taxonomy" id="1295141"/>
    <lineage>
        <taxon>Bacteria</taxon>
        <taxon>Pseudomonadati</taxon>
        <taxon>Pseudomonadota</taxon>
        <taxon>Gammaproteobacteria</taxon>
        <taxon>Pseudomonadales</taxon>
        <taxon>Pseudomonadaceae</taxon>
        <taxon>Pseudomonas</taxon>
    </lineage>
</organism>
<dbReference type="EMBL" id="LT599584">
    <property type="protein sequence ID" value="SBW84567.1"/>
    <property type="molecule type" value="Genomic_DNA"/>
</dbReference>
<name>A0A1D3K8C2_PSEVE</name>